<organism evidence="2 3">
    <name type="scientific">Podospora australis</name>
    <dbReference type="NCBI Taxonomy" id="1536484"/>
    <lineage>
        <taxon>Eukaryota</taxon>
        <taxon>Fungi</taxon>
        <taxon>Dikarya</taxon>
        <taxon>Ascomycota</taxon>
        <taxon>Pezizomycotina</taxon>
        <taxon>Sordariomycetes</taxon>
        <taxon>Sordariomycetidae</taxon>
        <taxon>Sordariales</taxon>
        <taxon>Podosporaceae</taxon>
        <taxon>Podospora</taxon>
    </lineage>
</organism>
<dbReference type="AlphaFoldDB" id="A0AAN6WW92"/>
<keyword evidence="3" id="KW-1185">Reference proteome</keyword>
<name>A0AAN6WW92_9PEZI</name>
<protein>
    <recommendedName>
        <fullName evidence="4">Secreted protein</fullName>
    </recommendedName>
</protein>
<gene>
    <name evidence="2" type="ORF">QBC35DRAFT_187481</name>
</gene>
<evidence type="ECO:0000313" key="3">
    <source>
        <dbReference type="Proteomes" id="UP001302126"/>
    </source>
</evidence>
<keyword evidence="1" id="KW-0732">Signal</keyword>
<dbReference type="EMBL" id="MU864385">
    <property type="protein sequence ID" value="KAK4188686.1"/>
    <property type="molecule type" value="Genomic_DNA"/>
</dbReference>
<accession>A0AAN6WW92</accession>
<sequence>MRWLVCMFLCFLFWVVVLQKKITSVGRLHLRCSIKGTQLWLSTEFKLFWDKQACFMMMVYCFPSWLREKRV</sequence>
<proteinExistence type="predicted"/>
<evidence type="ECO:0000256" key="1">
    <source>
        <dbReference type="SAM" id="SignalP"/>
    </source>
</evidence>
<evidence type="ECO:0008006" key="4">
    <source>
        <dbReference type="Google" id="ProtNLM"/>
    </source>
</evidence>
<reference evidence="2" key="2">
    <citation type="submission" date="2023-05" db="EMBL/GenBank/DDBJ databases">
        <authorList>
            <consortium name="Lawrence Berkeley National Laboratory"/>
            <person name="Steindorff A."/>
            <person name="Hensen N."/>
            <person name="Bonometti L."/>
            <person name="Westerberg I."/>
            <person name="Brannstrom I.O."/>
            <person name="Guillou S."/>
            <person name="Cros-Aarteil S."/>
            <person name="Calhoun S."/>
            <person name="Haridas S."/>
            <person name="Kuo A."/>
            <person name="Mondo S."/>
            <person name="Pangilinan J."/>
            <person name="Riley R."/>
            <person name="Labutti K."/>
            <person name="Andreopoulos B."/>
            <person name="Lipzen A."/>
            <person name="Chen C."/>
            <person name="Yanf M."/>
            <person name="Daum C."/>
            <person name="Ng V."/>
            <person name="Clum A."/>
            <person name="Ohm R."/>
            <person name="Martin F."/>
            <person name="Silar P."/>
            <person name="Natvig D."/>
            <person name="Lalanne C."/>
            <person name="Gautier V."/>
            <person name="Ament-Velasquez S.L."/>
            <person name="Kruys A."/>
            <person name="Hutchinson M.I."/>
            <person name="Powell A.J."/>
            <person name="Barry K."/>
            <person name="Miller A.N."/>
            <person name="Grigoriev I.V."/>
            <person name="Debuchy R."/>
            <person name="Gladieux P."/>
            <person name="Thoren M.H."/>
            <person name="Johannesson H."/>
        </authorList>
    </citation>
    <scope>NUCLEOTIDE SEQUENCE</scope>
    <source>
        <strain evidence="2">PSN309</strain>
    </source>
</reference>
<comment type="caution">
    <text evidence="2">The sequence shown here is derived from an EMBL/GenBank/DDBJ whole genome shotgun (WGS) entry which is preliminary data.</text>
</comment>
<evidence type="ECO:0000313" key="2">
    <source>
        <dbReference type="EMBL" id="KAK4188686.1"/>
    </source>
</evidence>
<dbReference type="Proteomes" id="UP001302126">
    <property type="component" value="Unassembled WGS sequence"/>
</dbReference>
<feature type="chain" id="PRO_5042939321" description="Secreted protein" evidence="1">
    <location>
        <begin position="20"/>
        <end position="71"/>
    </location>
</feature>
<reference evidence="2" key="1">
    <citation type="journal article" date="2023" name="Mol. Phylogenet. Evol.">
        <title>Genome-scale phylogeny and comparative genomics of the fungal order Sordariales.</title>
        <authorList>
            <person name="Hensen N."/>
            <person name="Bonometti L."/>
            <person name="Westerberg I."/>
            <person name="Brannstrom I.O."/>
            <person name="Guillou S."/>
            <person name="Cros-Aarteil S."/>
            <person name="Calhoun S."/>
            <person name="Haridas S."/>
            <person name="Kuo A."/>
            <person name="Mondo S."/>
            <person name="Pangilinan J."/>
            <person name="Riley R."/>
            <person name="LaButti K."/>
            <person name="Andreopoulos B."/>
            <person name="Lipzen A."/>
            <person name="Chen C."/>
            <person name="Yan M."/>
            <person name="Daum C."/>
            <person name="Ng V."/>
            <person name="Clum A."/>
            <person name="Steindorff A."/>
            <person name="Ohm R.A."/>
            <person name="Martin F."/>
            <person name="Silar P."/>
            <person name="Natvig D.O."/>
            <person name="Lalanne C."/>
            <person name="Gautier V."/>
            <person name="Ament-Velasquez S.L."/>
            <person name="Kruys A."/>
            <person name="Hutchinson M.I."/>
            <person name="Powell A.J."/>
            <person name="Barry K."/>
            <person name="Miller A.N."/>
            <person name="Grigoriev I.V."/>
            <person name="Debuchy R."/>
            <person name="Gladieux P."/>
            <person name="Hiltunen Thoren M."/>
            <person name="Johannesson H."/>
        </authorList>
    </citation>
    <scope>NUCLEOTIDE SEQUENCE</scope>
    <source>
        <strain evidence="2">PSN309</strain>
    </source>
</reference>
<feature type="signal peptide" evidence="1">
    <location>
        <begin position="1"/>
        <end position="19"/>
    </location>
</feature>